<organism evidence="1 2">
    <name type="scientific">Desulfosporosinus orientis (strain ATCC 19365 / DSM 765 / NCIMB 8382 / VKM B-1628 / Singapore I)</name>
    <name type="common">Desulfotomaculum orientis</name>
    <dbReference type="NCBI Taxonomy" id="768706"/>
    <lineage>
        <taxon>Bacteria</taxon>
        <taxon>Bacillati</taxon>
        <taxon>Bacillota</taxon>
        <taxon>Clostridia</taxon>
        <taxon>Eubacteriales</taxon>
        <taxon>Desulfitobacteriaceae</taxon>
        <taxon>Desulfosporosinus</taxon>
    </lineage>
</organism>
<accession>G7W7L2</accession>
<evidence type="ECO:0000313" key="2">
    <source>
        <dbReference type="Proteomes" id="UP000006346"/>
    </source>
</evidence>
<dbReference type="OrthoDB" id="5420310at2"/>
<name>G7W7L2_DESOD</name>
<dbReference type="NCBIfam" id="NF045597">
    <property type="entry name" value="TudS_rel_CD3072"/>
    <property type="match status" value="1"/>
</dbReference>
<reference evidence="2" key="1">
    <citation type="submission" date="2011-11" db="EMBL/GenBank/DDBJ databases">
        <title>Complete sequence of Desulfosporosinus orientis DSM 765.</title>
        <authorList>
            <person name="Lucas S."/>
            <person name="Han J."/>
            <person name="Lapidus A."/>
            <person name="Cheng J.-F."/>
            <person name="Goodwin L."/>
            <person name="Pitluck S."/>
            <person name="Peters L."/>
            <person name="Ovchinnikova G."/>
            <person name="Teshima H."/>
            <person name="Detter J.C."/>
            <person name="Han C."/>
            <person name="Tapia R."/>
            <person name="Land M."/>
            <person name="Hauser L."/>
            <person name="Kyrpides N."/>
            <person name="Ivanova N."/>
            <person name="Pagani I."/>
            <person name="Pester M."/>
            <person name="Spring S."/>
            <person name="Ollivier B."/>
            <person name="Rattei T."/>
            <person name="Klenk H.-P."/>
            <person name="Wagner M."/>
            <person name="Loy A."/>
            <person name="Woyke T."/>
        </authorList>
    </citation>
    <scope>NUCLEOTIDE SEQUENCE [LARGE SCALE GENOMIC DNA]</scope>
    <source>
        <strain evidence="2">ATCC 19365 / DSM 765 / NCIMB 8382 / VKM B-1628</strain>
    </source>
</reference>
<dbReference type="PATRIC" id="fig|768706.3.peg.173"/>
<dbReference type="KEGG" id="dor:Desor_0212"/>
<keyword evidence="2" id="KW-1185">Reference proteome</keyword>
<protein>
    <submittedName>
        <fullName evidence="1">Putative secreted protein</fullName>
    </submittedName>
</protein>
<dbReference type="STRING" id="768706.Desor_0212"/>
<proteinExistence type="predicted"/>
<reference evidence="1 2" key="2">
    <citation type="journal article" date="2012" name="J. Bacteriol.">
        <title>Complete genome sequences of Desulfosporosinus orientis DSM765T, Desulfosporosinus youngiae DSM17734T, Desulfosporosinus meridiei DSM13257T, and Desulfosporosinus acidiphilus DSM22704T.</title>
        <authorList>
            <person name="Pester M."/>
            <person name="Brambilla E."/>
            <person name="Alazard D."/>
            <person name="Rattei T."/>
            <person name="Weinmaier T."/>
            <person name="Han J."/>
            <person name="Lucas S."/>
            <person name="Lapidus A."/>
            <person name="Cheng J.F."/>
            <person name="Goodwin L."/>
            <person name="Pitluck S."/>
            <person name="Peters L."/>
            <person name="Ovchinnikova G."/>
            <person name="Teshima H."/>
            <person name="Detter J.C."/>
            <person name="Han C.S."/>
            <person name="Tapia R."/>
            <person name="Land M.L."/>
            <person name="Hauser L."/>
            <person name="Kyrpides N.C."/>
            <person name="Ivanova N.N."/>
            <person name="Pagani I."/>
            <person name="Huntmann M."/>
            <person name="Wei C.L."/>
            <person name="Davenport K.W."/>
            <person name="Daligault H."/>
            <person name="Chain P.S."/>
            <person name="Chen A."/>
            <person name="Mavromatis K."/>
            <person name="Markowitz V."/>
            <person name="Szeto E."/>
            <person name="Mikhailova N."/>
            <person name="Pati A."/>
            <person name="Wagner M."/>
            <person name="Woyke T."/>
            <person name="Ollivier B."/>
            <person name="Klenk H.P."/>
            <person name="Spring S."/>
            <person name="Loy A."/>
        </authorList>
    </citation>
    <scope>NUCLEOTIDE SEQUENCE [LARGE SCALE GENOMIC DNA]</scope>
    <source>
        <strain evidence="2">ATCC 19365 / DSM 765 / NCIMB 8382 / VKM B-1628</strain>
    </source>
</reference>
<dbReference type="eggNOG" id="COG5418">
    <property type="taxonomic scope" value="Bacteria"/>
</dbReference>
<dbReference type="InterPro" id="IPR054648">
    <property type="entry name" value="TudS-rel"/>
</dbReference>
<gene>
    <name evidence="1" type="ordered locus">Desor_0212</name>
</gene>
<dbReference type="HOGENOM" id="CLU_120866_1_0_9"/>
<dbReference type="AlphaFoldDB" id="G7W7L2"/>
<sequence>MPDRIVLLAHCFLNSQAKIKGSPDIADLSEKILNILIKYKCGIIQLPCPELLHGGLARWGQTKYQYDSVFFRRHCEKIAEVIVNQAEEYQRHHIPLGPIIGVEGSPSCGVTLTCDGLWGGELSESHSLFTKIKEVDIINKQGVFMEVLQSSLSRRSIYLDQIGILESEPADSLGQLMNYLSRNELLGGKMDE</sequence>
<dbReference type="EMBL" id="CP003108">
    <property type="protein sequence ID" value="AET65931.1"/>
    <property type="molecule type" value="Genomic_DNA"/>
</dbReference>
<dbReference type="Proteomes" id="UP000006346">
    <property type="component" value="Chromosome"/>
</dbReference>
<dbReference type="RefSeq" id="WP_014182760.1">
    <property type="nucleotide sequence ID" value="NC_016584.1"/>
</dbReference>
<evidence type="ECO:0000313" key="1">
    <source>
        <dbReference type="EMBL" id="AET65931.1"/>
    </source>
</evidence>